<evidence type="ECO:0000313" key="2">
    <source>
        <dbReference type="Proteomes" id="UP000603352"/>
    </source>
</evidence>
<protein>
    <submittedName>
        <fullName evidence="1">Uncharacterized protein</fullName>
    </submittedName>
</protein>
<sequence>MPPTAPAAADPVPVPTPGVVVGLVGLVTAPPVVPPDEFIVAVPDCPLAEPLCAMASDEPPIIRAATRVGSVIRMGEILRSVELRDATCCNGEVFCVALLAPYNETGGDEFRQAAGFWLIPAP</sequence>
<keyword evidence="2" id="KW-1185">Reference proteome</keyword>
<dbReference type="EMBL" id="BMDZ01000044">
    <property type="protein sequence ID" value="GGB50213.1"/>
    <property type="molecule type" value="Genomic_DNA"/>
</dbReference>
<organism evidence="1 2">
    <name type="scientific">Tistrella bauzanensis</name>
    <dbReference type="NCBI Taxonomy" id="657419"/>
    <lineage>
        <taxon>Bacteria</taxon>
        <taxon>Pseudomonadati</taxon>
        <taxon>Pseudomonadota</taxon>
        <taxon>Alphaproteobacteria</taxon>
        <taxon>Geminicoccales</taxon>
        <taxon>Geminicoccaceae</taxon>
        <taxon>Tistrella</taxon>
    </lineage>
</organism>
<reference evidence="2" key="1">
    <citation type="journal article" date="2019" name="Int. J. Syst. Evol. Microbiol.">
        <title>The Global Catalogue of Microorganisms (GCM) 10K type strain sequencing project: providing services to taxonomists for standard genome sequencing and annotation.</title>
        <authorList>
            <consortium name="The Broad Institute Genomics Platform"/>
            <consortium name="The Broad Institute Genome Sequencing Center for Infectious Disease"/>
            <person name="Wu L."/>
            <person name="Ma J."/>
        </authorList>
    </citation>
    <scope>NUCLEOTIDE SEQUENCE [LARGE SCALE GENOMIC DNA]</scope>
    <source>
        <strain evidence="2">CGMCC 1.10188</strain>
    </source>
</reference>
<dbReference type="Proteomes" id="UP000603352">
    <property type="component" value="Unassembled WGS sequence"/>
</dbReference>
<gene>
    <name evidence="1" type="ORF">GCM10011505_34120</name>
</gene>
<comment type="caution">
    <text evidence="1">The sequence shown here is derived from an EMBL/GenBank/DDBJ whole genome shotgun (WGS) entry which is preliminary data.</text>
</comment>
<proteinExistence type="predicted"/>
<evidence type="ECO:0000313" key="1">
    <source>
        <dbReference type="EMBL" id="GGB50213.1"/>
    </source>
</evidence>
<name>A0ABQ1IRN9_9PROT</name>
<accession>A0ABQ1IRN9</accession>